<dbReference type="InterPro" id="IPR000425">
    <property type="entry name" value="MIP"/>
</dbReference>
<feature type="signal peptide" evidence="8">
    <location>
        <begin position="1"/>
        <end position="20"/>
    </location>
</feature>
<dbReference type="PANTHER" id="PTHR47002">
    <property type="entry name" value="AQUAPORIN-LIKE"/>
    <property type="match status" value="1"/>
</dbReference>
<dbReference type="InterPro" id="IPR023271">
    <property type="entry name" value="Aquaporin-like"/>
</dbReference>
<evidence type="ECO:0000256" key="6">
    <source>
        <dbReference type="SAM" id="MobiDB-lite"/>
    </source>
</evidence>
<evidence type="ECO:0000256" key="5">
    <source>
        <dbReference type="RuleBase" id="RU000477"/>
    </source>
</evidence>
<name>A0A2S4KVG4_9HYPO</name>
<dbReference type="OrthoDB" id="3222at2759"/>
<evidence type="ECO:0000256" key="3">
    <source>
        <dbReference type="ARBA" id="ARBA00022989"/>
    </source>
</evidence>
<keyword evidence="2 5" id="KW-0812">Transmembrane</keyword>
<keyword evidence="4 7" id="KW-0472">Membrane</keyword>
<keyword evidence="5" id="KW-0813">Transport</keyword>
<comment type="caution">
    <text evidence="9">The sequence shown here is derived from an EMBL/GenBank/DDBJ whole genome shotgun (WGS) entry which is preliminary data.</text>
</comment>
<dbReference type="PRINTS" id="PR00783">
    <property type="entry name" value="MINTRINSICP"/>
</dbReference>
<organism evidence="9 10">
    <name type="scientific">Tolypocladium paradoxum</name>
    <dbReference type="NCBI Taxonomy" id="94208"/>
    <lineage>
        <taxon>Eukaryota</taxon>
        <taxon>Fungi</taxon>
        <taxon>Dikarya</taxon>
        <taxon>Ascomycota</taxon>
        <taxon>Pezizomycotina</taxon>
        <taxon>Sordariomycetes</taxon>
        <taxon>Hypocreomycetidae</taxon>
        <taxon>Hypocreales</taxon>
        <taxon>Ophiocordycipitaceae</taxon>
        <taxon>Tolypocladium</taxon>
    </lineage>
</organism>
<evidence type="ECO:0000256" key="7">
    <source>
        <dbReference type="SAM" id="Phobius"/>
    </source>
</evidence>
<dbReference type="GO" id="GO:0015267">
    <property type="term" value="F:channel activity"/>
    <property type="evidence" value="ECO:0007669"/>
    <property type="project" value="InterPro"/>
</dbReference>
<evidence type="ECO:0000313" key="9">
    <source>
        <dbReference type="EMBL" id="POR34188.1"/>
    </source>
</evidence>
<feature type="transmembrane region" description="Helical" evidence="7">
    <location>
        <begin position="80"/>
        <end position="103"/>
    </location>
</feature>
<dbReference type="SUPFAM" id="SSF81338">
    <property type="entry name" value="Aquaporin-like"/>
    <property type="match status" value="1"/>
</dbReference>
<keyword evidence="8" id="KW-0732">Signal</keyword>
<dbReference type="PANTHER" id="PTHR47002:SF2">
    <property type="entry name" value="AQUAPORIN AQPAE.A-LIKE"/>
    <property type="match status" value="1"/>
</dbReference>
<dbReference type="AlphaFoldDB" id="A0A2S4KVG4"/>
<comment type="subcellular location">
    <subcellularLocation>
        <location evidence="1">Membrane</location>
        <topology evidence="1">Multi-pass membrane protein</topology>
    </subcellularLocation>
</comment>
<accession>A0A2S4KVG4</accession>
<evidence type="ECO:0000256" key="4">
    <source>
        <dbReference type="ARBA" id="ARBA00023136"/>
    </source>
</evidence>
<sequence>MASTVIVLFMCAQTLGAALAGGLLTGVWGYARSISAHGGGCFVDASEISQGQVFLNEFFACFILLYPRQAVFFGPRLGPLLVGASLGLVSFGTSGIAPGYAGAQMNPARCLAYGIVRRDLADQWIWWFGPAAASLLMAALHNAVPPHHAQRDAEQQSPCNGATSRGQQSGV</sequence>
<dbReference type="Proteomes" id="UP000237481">
    <property type="component" value="Unassembled WGS sequence"/>
</dbReference>
<evidence type="ECO:0000256" key="1">
    <source>
        <dbReference type="ARBA" id="ARBA00004141"/>
    </source>
</evidence>
<evidence type="ECO:0000313" key="10">
    <source>
        <dbReference type="Proteomes" id="UP000237481"/>
    </source>
</evidence>
<keyword evidence="3 7" id="KW-1133">Transmembrane helix</keyword>
<protein>
    <submittedName>
        <fullName evidence="9">Aquaporin PIP2-7</fullName>
    </submittedName>
</protein>
<dbReference type="Gene3D" id="1.20.1080.10">
    <property type="entry name" value="Glycerol uptake facilitator protein"/>
    <property type="match status" value="1"/>
</dbReference>
<dbReference type="STRING" id="94208.A0A2S4KVG4"/>
<proteinExistence type="inferred from homology"/>
<keyword evidence="10" id="KW-1185">Reference proteome</keyword>
<feature type="transmembrane region" description="Helical" evidence="7">
    <location>
        <begin position="124"/>
        <end position="144"/>
    </location>
</feature>
<dbReference type="Pfam" id="PF00230">
    <property type="entry name" value="MIP"/>
    <property type="match status" value="1"/>
</dbReference>
<comment type="similarity">
    <text evidence="5">Belongs to the MIP/aquaporin (TC 1.A.8) family.</text>
</comment>
<feature type="region of interest" description="Disordered" evidence="6">
    <location>
        <begin position="147"/>
        <end position="171"/>
    </location>
</feature>
<reference evidence="9 10" key="1">
    <citation type="submission" date="2018-01" db="EMBL/GenBank/DDBJ databases">
        <title>Harnessing the power of phylogenomics to disentangle the directionality and signatures of interkingdom host jumping in the parasitic fungal genus Tolypocladium.</title>
        <authorList>
            <person name="Quandt C.A."/>
            <person name="Patterson W."/>
            <person name="Spatafora J.W."/>
        </authorList>
    </citation>
    <scope>NUCLEOTIDE SEQUENCE [LARGE SCALE GENOMIC DNA]</scope>
    <source>
        <strain evidence="9 10">NRBC 100945</strain>
    </source>
</reference>
<dbReference type="EMBL" id="PKSG01000564">
    <property type="protein sequence ID" value="POR34188.1"/>
    <property type="molecule type" value="Genomic_DNA"/>
</dbReference>
<feature type="chain" id="PRO_5015614658" evidence="8">
    <location>
        <begin position="21"/>
        <end position="171"/>
    </location>
</feature>
<evidence type="ECO:0000256" key="8">
    <source>
        <dbReference type="SAM" id="SignalP"/>
    </source>
</evidence>
<gene>
    <name evidence="9" type="ORF">TPAR_05607</name>
</gene>
<evidence type="ECO:0000256" key="2">
    <source>
        <dbReference type="ARBA" id="ARBA00022692"/>
    </source>
</evidence>
<dbReference type="GO" id="GO:0016020">
    <property type="term" value="C:membrane"/>
    <property type="evidence" value="ECO:0007669"/>
    <property type="project" value="UniProtKB-SubCell"/>
</dbReference>
<feature type="compositionally biased region" description="Polar residues" evidence="6">
    <location>
        <begin position="155"/>
        <end position="171"/>
    </location>
</feature>